<dbReference type="InterPro" id="IPR046886">
    <property type="entry name" value="RsmE_MTase_dom"/>
</dbReference>
<dbReference type="InterPro" id="IPR006700">
    <property type="entry name" value="RsmE"/>
</dbReference>
<accession>A0A7W1X9R3</accession>
<dbReference type="EMBL" id="JACEIP010000008">
    <property type="protein sequence ID" value="MBA4542647.1"/>
    <property type="molecule type" value="Genomic_DNA"/>
</dbReference>
<dbReference type="CDD" id="cd18084">
    <property type="entry name" value="RsmE-like"/>
    <property type="match status" value="1"/>
</dbReference>
<dbReference type="EC" id="2.1.1.193" evidence="3 12"/>
<evidence type="ECO:0000259" key="14">
    <source>
        <dbReference type="Pfam" id="PF20260"/>
    </source>
</evidence>
<dbReference type="GO" id="GO:0070042">
    <property type="term" value="F:rRNA (uridine-N3-)-methyltransferase activity"/>
    <property type="evidence" value="ECO:0007669"/>
    <property type="project" value="TreeGrafter"/>
</dbReference>
<dbReference type="NCBIfam" id="TIGR00046">
    <property type="entry name" value="RsmE family RNA methyltransferase"/>
    <property type="match status" value="1"/>
</dbReference>
<keyword evidence="16" id="KW-1185">Reference proteome</keyword>
<dbReference type="Gene3D" id="3.40.1280.10">
    <property type="match status" value="1"/>
</dbReference>
<evidence type="ECO:0000259" key="13">
    <source>
        <dbReference type="Pfam" id="PF04452"/>
    </source>
</evidence>
<protein>
    <recommendedName>
        <fullName evidence="4 12">Ribosomal RNA small subunit methyltransferase E</fullName>
        <ecNumber evidence="3 12">2.1.1.193</ecNumber>
    </recommendedName>
</protein>
<keyword evidence="8 12" id="KW-0808">Transferase</keyword>
<dbReference type="Proteomes" id="UP000530514">
    <property type="component" value="Unassembled WGS sequence"/>
</dbReference>
<comment type="subcellular location">
    <subcellularLocation>
        <location evidence="1 12">Cytoplasm</location>
    </subcellularLocation>
</comment>
<evidence type="ECO:0000256" key="6">
    <source>
        <dbReference type="ARBA" id="ARBA00022552"/>
    </source>
</evidence>
<comment type="caution">
    <text evidence="15">The sequence shown here is derived from an EMBL/GenBank/DDBJ whole genome shotgun (WGS) entry which is preliminary data.</text>
</comment>
<dbReference type="Pfam" id="PF20260">
    <property type="entry name" value="PUA_4"/>
    <property type="match status" value="1"/>
</dbReference>
<evidence type="ECO:0000256" key="5">
    <source>
        <dbReference type="ARBA" id="ARBA00022490"/>
    </source>
</evidence>
<evidence type="ECO:0000256" key="9">
    <source>
        <dbReference type="ARBA" id="ARBA00022691"/>
    </source>
</evidence>
<dbReference type="PANTHER" id="PTHR30027">
    <property type="entry name" value="RIBOSOMAL RNA SMALL SUBUNIT METHYLTRANSFERASE E"/>
    <property type="match status" value="1"/>
</dbReference>
<dbReference type="Pfam" id="PF04452">
    <property type="entry name" value="Methyltrans_RNA"/>
    <property type="match status" value="1"/>
</dbReference>
<organism evidence="15 16">
    <name type="scientific">Thermoactinomyces daqus</name>
    <dbReference type="NCBI Taxonomy" id="1329516"/>
    <lineage>
        <taxon>Bacteria</taxon>
        <taxon>Bacillati</taxon>
        <taxon>Bacillota</taxon>
        <taxon>Bacilli</taxon>
        <taxon>Bacillales</taxon>
        <taxon>Thermoactinomycetaceae</taxon>
        <taxon>Thermoactinomyces</taxon>
    </lineage>
</organism>
<dbReference type="PANTHER" id="PTHR30027:SF3">
    <property type="entry name" value="16S RRNA (URACIL(1498)-N(3))-METHYLTRANSFERASE"/>
    <property type="match status" value="1"/>
</dbReference>
<dbReference type="GO" id="GO:0005737">
    <property type="term" value="C:cytoplasm"/>
    <property type="evidence" value="ECO:0007669"/>
    <property type="project" value="UniProtKB-SubCell"/>
</dbReference>
<dbReference type="AlphaFoldDB" id="A0A7W1X9R3"/>
<evidence type="ECO:0000256" key="1">
    <source>
        <dbReference type="ARBA" id="ARBA00004496"/>
    </source>
</evidence>
<keyword evidence="9 12" id="KW-0949">S-adenosyl-L-methionine</keyword>
<evidence type="ECO:0000256" key="4">
    <source>
        <dbReference type="ARBA" id="ARBA00013673"/>
    </source>
</evidence>
<dbReference type="OrthoDB" id="9815641at2"/>
<evidence type="ECO:0000313" key="15">
    <source>
        <dbReference type="EMBL" id="MBA4542647.1"/>
    </source>
</evidence>
<dbReference type="PIRSF" id="PIRSF015601">
    <property type="entry name" value="MTase_slr0722"/>
    <property type="match status" value="1"/>
</dbReference>
<keyword evidence="6 12" id="KW-0698">rRNA processing</keyword>
<gene>
    <name evidence="15" type="ORF">H1164_06990</name>
</gene>
<feature type="domain" description="Ribosomal RNA small subunit methyltransferase E PUA-like" evidence="14">
    <location>
        <begin position="18"/>
        <end position="65"/>
    </location>
</feature>
<evidence type="ECO:0000256" key="2">
    <source>
        <dbReference type="ARBA" id="ARBA00005528"/>
    </source>
</evidence>
<dbReference type="InterPro" id="IPR029028">
    <property type="entry name" value="Alpha/beta_knot_MTases"/>
</dbReference>
<proteinExistence type="inferred from homology"/>
<feature type="domain" description="Ribosomal RNA small subunit methyltransferase E methyltransferase" evidence="13">
    <location>
        <begin position="75"/>
        <end position="236"/>
    </location>
</feature>
<evidence type="ECO:0000256" key="10">
    <source>
        <dbReference type="ARBA" id="ARBA00025699"/>
    </source>
</evidence>
<name>A0A7W1X9R3_9BACL</name>
<comment type="function">
    <text evidence="10 12">Specifically methylates the N3 position of the uracil ring of uridine 1498 (m3U1498) in 16S rRNA. Acts on the fully assembled 30S ribosomal subunit.</text>
</comment>
<dbReference type="InterPro" id="IPR046887">
    <property type="entry name" value="RsmE_PUA-like"/>
</dbReference>
<evidence type="ECO:0000313" key="16">
    <source>
        <dbReference type="Proteomes" id="UP000530514"/>
    </source>
</evidence>
<dbReference type="SUPFAM" id="SSF88697">
    <property type="entry name" value="PUA domain-like"/>
    <property type="match status" value="1"/>
</dbReference>
<comment type="catalytic activity">
    <reaction evidence="11 12">
        <text>uridine(1498) in 16S rRNA + S-adenosyl-L-methionine = N(3)-methyluridine(1498) in 16S rRNA + S-adenosyl-L-homocysteine + H(+)</text>
        <dbReference type="Rhea" id="RHEA:42920"/>
        <dbReference type="Rhea" id="RHEA-COMP:10283"/>
        <dbReference type="Rhea" id="RHEA-COMP:10284"/>
        <dbReference type="ChEBI" id="CHEBI:15378"/>
        <dbReference type="ChEBI" id="CHEBI:57856"/>
        <dbReference type="ChEBI" id="CHEBI:59789"/>
        <dbReference type="ChEBI" id="CHEBI:65315"/>
        <dbReference type="ChEBI" id="CHEBI:74502"/>
        <dbReference type="EC" id="2.1.1.193"/>
    </reaction>
</comment>
<evidence type="ECO:0000256" key="3">
    <source>
        <dbReference type="ARBA" id="ARBA00012328"/>
    </source>
</evidence>
<dbReference type="GO" id="GO:0070475">
    <property type="term" value="P:rRNA base methylation"/>
    <property type="evidence" value="ECO:0007669"/>
    <property type="project" value="TreeGrafter"/>
</dbReference>
<keyword evidence="7 12" id="KW-0489">Methyltransferase</keyword>
<sequence>MQRYFVLPEQISDDELVIRGEDVHHLKNVLRAKPGQNLIVCAGQGLDYQAEVMEIAAKEVRCRIIGRSVSRGEPRTKVIIAQSLPKGDKLEWIIQKGTELGAVSFIPFISKRSVVKIDARKADRKRERWQKIAKEAAEQAHRGQIPTVSRPLAWEELLEQTEKAEASFIAYEKGGIPLKAAISSVSANNIMVIIGPEGGFEEREIAAAKEKGAIPVSLGARILRTETAPLVALSCIMFARDDLGGENG</sequence>
<dbReference type="InterPro" id="IPR015947">
    <property type="entry name" value="PUA-like_sf"/>
</dbReference>
<dbReference type="SUPFAM" id="SSF75217">
    <property type="entry name" value="alpha/beta knot"/>
    <property type="match status" value="1"/>
</dbReference>
<dbReference type="InterPro" id="IPR029026">
    <property type="entry name" value="tRNA_m1G_MTases_N"/>
</dbReference>
<dbReference type="NCBIfam" id="NF008692">
    <property type="entry name" value="PRK11713.1-5"/>
    <property type="match status" value="1"/>
</dbReference>
<evidence type="ECO:0000256" key="11">
    <source>
        <dbReference type="ARBA" id="ARBA00047944"/>
    </source>
</evidence>
<dbReference type="Gene3D" id="2.40.240.20">
    <property type="entry name" value="Hypothetical PUA domain-like, domain 1"/>
    <property type="match status" value="1"/>
</dbReference>
<evidence type="ECO:0000256" key="7">
    <source>
        <dbReference type="ARBA" id="ARBA00022603"/>
    </source>
</evidence>
<reference evidence="15 16" key="1">
    <citation type="submission" date="2020-07" db="EMBL/GenBank/DDBJ databases">
        <authorList>
            <person name="Feng H."/>
        </authorList>
    </citation>
    <scope>NUCLEOTIDE SEQUENCE [LARGE SCALE GENOMIC DNA]</scope>
    <source>
        <strain evidence="16">s-11</strain>
    </source>
</reference>
<evidence type="ECO:0000256" key="12">
    <source>
        <dbReference type="PIRNR" id="PIRNR015601"/>
    </source>
</evidence>
<evidence type="ECO:0000256" key="8">
    <source>
        <dbReference type="ARBA" id="ARBA00022679"/>
    </source>
</evidence>
<comment type="similarity">
    <text evidence="2 12">Belongs to the RNA methyltransferase RsmE family.</text>
</comment>
<keyword evidence="5 12" id="KW-0963">Cytoplasm</keyword>
<dbReference type="RefSeq" id="WP_033101744.1">
    <property type="nucleotide sequence ID" value="NZ_JACEIP010000008.1"/>
</dbReference>